<keyword evidence="1" id="KW-0472">Membrane</keyword>
<keyword evidence="1" id="KW-0812">Transmembrane</keyword>
<sequence>MDVVDFFLYLSLSLIFIAFILQIFSYFLFKNNVHKYDELISEFRSRNLDLDIMTNIYSFFGSLFNANKIVYFVDLYNGRKMKLAKGKQISKQTYHFILSQPQGKISWMLKLHVLNVISFCFLFFGVAIGLTFCFV</sequence>
<keyword evidence="3" id="KW-1185">Reference proteome</keyword>
<evidence type="ECO:0000313" key="2">
    <source>
        <dbReference type="EMBL" id="ORM69719.1"/>
    </source>
</evidence>
<dbReference type="OrthoDB" id="6613995at2"/>
<feature type="transmembrane region" description="Helical" evidence="1">
    <location>
        <begin position="113"/>
        <end position="134"/>
    </location>
</feature>
<dbReference type="RefSeq" id="WP_128602727.1">
    <property type="nucleotide sequence ID" value="NZ_MLFS01000069.1"/>
</dbReference>
<gene>
    <name evidence="2" type="ORF">HA48_18830</name>
</gene>
<dbReference type="STRING" id="1076551.HA48_18830"/>
<evidence type="ECO:0000313" key="3">
    <source>
        <dbReference type="Proteomes" id="UP000193104"/>
    </source>
</evidence>
<accession>A0A1X1CZ47</accession>
<organism evidence="2 3">
    <name type="scientific">Pantoea wallisii</name>
    <dbReference type="NCBI Taxonomy" id="1076551"/>
    <lineage>
        <taxon>Bacteria</taxon>
        <taxon>Pseudomonadati</taxon>
        <taxon>Pseudomonadota</taxon>
        <taxon>Gammaproteobacteria</taxon>
        <taxon>Enterobacterales</taxon>
        <taxon>Erwiniaceae</taxon>
        <taxon>Pantoea</taxon>
    </lineage>
</organism>
<reference evidence="2 3" key="1">
    <citation type="journal article" date="2017" name="Antonie Van Leeuwenhoek">
        <title>Phylogenomic resolution of the bacterial genus Pantoea and its relationship with Erwinia and Tatumella.</title>
        <authorList>
            <person name="Palmer M."/>
            <person name="Steenkamp E.T."/>
            <person name="Coetzee M.P."/>
            <person name="Chan W.Y."/>
            <person name="van Zyl E."/>
            <person name="De Maayer P."/>
            <person name="Coutinho T.A."/>
            <person name="Blom J."/>
            <person name="Smits T.H."/>
            <person name="Duffy B."/>
            <person name="Venter S.N."/>
        </authorList>
    </citation>
    <scope>NUCLEOTIDE SEQUENCE [LARGE SCALE GENOMIC DNA]</scope>
    <source>
        <strain evidence="2 3">LMG 26277</strain>
    </source>
</reference>
<protein>
    <submittedName>
        <fullName evidence="2">Uncharacterized protein</fullName>
    </submittedName>
</protein>
<dbReference type="AlphaFoldDB" id="A0A1X1CZ47"/>
<dbReference type="EMBL" id="MLFS01000069">
    <property type="protein sequence ID" value="ORM69719.1"/>
    <property type="molecule type" value="Genomic_DNA"/>
</dbReference>
<feature type="transmembrane region" description="Helical" evidence="1">
    <location>
        <begin position="6"/>
        <end position="29"/>
    </location>
</feature>
<keyword evidence="1" id="KW-1133">Transmembrane helix</keyword>
<proteinExistence type="predicted"/>
<evidence type="ECO:0000256" key="1">
    <source>
        <dbReference type="SAM" id="Phobius"/>
    </source>
</evidence>
<feature type="transmembrane region" description="Helical" evidence="1">
    <location>
        <begin position="50"/>
        <end position="73"/>
    </location>
</feature>
<dbReference type="Proteomes" id="UP000193104">
    <property type="component" value="Unassembled WGS sequence"/>
</dbReference>
<name>A0A1X1CZ47_9GAMM</name>
<comment type="caution">
    <text evidence="2">The sequence shown here is derived from an EMBL/GenBank/DDBJ whole genome shotgun (WGS) entry which is preliminary data.</text>
</comment>